<keyword evidence="2" id="KW-1185">Reference proteome</keyword>
<reference evidence="1 2" key="1">
    <citation type="submission" date="2011-02" db="EMBL/GenBank/DDBJ databases">
        <title>The Genome Sequence of Sphaeroforma arctica JP610.</title>
        <authorList>
            <consortium name="The Broad Institute Genome Sequencing Platform"/>
            <person name="Russ C."/>
            <person name="Cuomo C."/>
            <person name="Young S.K."/>
            <person name="Zeng Q."/>
            <person name="Gargeya S."/>
            <person name="Alvarado L."/>
            <person name="Berlin A."/>
            <person name="Chapman S.B."/>
            <person name="Chen Z."/>
            <person name="Freedman E."/>
            <person name="Gellesch M."/>
            <person name="Goldberg J."/>
            <person name="Griggs A."/>
            <person name="Gujja S."/>
            <person name="Heilman E."/>
            <person name="Heiman D."/>
            <person name="Howarth C."/>
            <person name="Mehta T."/>
            <person name="Neiman D."/>
            <person name="Pearson M."/>
            <person name="Roberts A."/>
            <person name="Saif S."/>
            <person name="Shea T."/>
            <person name="Shenoy N."/>
            <person name="Sisk P."/>
            <person name="Stolte C."/>
            <person name="Sykes S."/>
            <person name="White J."/>
            <person name="Yandava C."/>
            <person name="Burger G."/>
            <person name="Gray M.W."/>
            <person name="Holland P.W.H."/>
            <person name="King N."/>
            <person name="Lang F.B.F."/>
            <person name="Roger A.J."/>
            <person name="Ruiz-Trillo I."/>
            <person name="Haas B."/>
            <person name="Nusbaum C."/>
            <person name="Birren B."/>
        </authorList>
    </citation>
    <scope>NUCLEOTIDE SEQUENCE [LARGE SCALE GENOMIC DNA]</scope>
    <source>
        <strain evidence="1 2">JP610</strain>
    </source>
</reference>
<proteinExistence type="predicted"/>
<evidence type="ECO:0000313" key="1">
    <source>
        <dbReference type="EMBL" id="KNC86834.1"/>
    </source>
</evidence>
<dbReference type="Proteomes" id="UP000054560">
    <property type="component" value="Unassembled WGS sequence"/>
</dbReference>
<organism evidence="1 2">
    <name type="scientific">Sphaeroforma arctica JP610</name>
    <dbReference type="NCBI Taxonomy" id="667725"/>
    <lineage>
        <taxon>Eukaryota</taxon>
        <taxon>Ichthyosporea</taxon>
        <taxon>Ichthyophonida</taxon>
        <taxon>Sphaeroforma</taxon>
    </lineage>
</organism>
<dbReference type="RefSeq" id="XP_014160736.1">
    <property type="nucleotide sequence ID" value="XM_014305261.1"/>
</dbReference>
<dbReference type="EMBL" id="KQ241633">
    <property type="protein sequence ID" value="KNC86834.1"/>
    <property type="molecule type" value="Genomic_DNA"/>
</dbReference>
<dbReference type="AlphaFoldDB" id="A0A0L0GD50"/>
<evidence type="ECO:0000313" key="2">
    <source>
        <dbReference type="Proteomes" id="UP000054560"/>
    </source>
</evidence>
<dbReference type="GeneID" id="25901531"/>
<sequence>MTTFENLTPYEQQNVVWPTSGVMFESVEFPDVYPCRSRPTEAQSVSSVSEAQTEAARFKRQQAREIQQRLDVEQHQQQQGLWEQHEQDHCYIPSMNMAAKQAVVNKLYPEGRKDSGFSDCGIYSHEFHTLDISGVPASGSIDEHCER</sequence>
<accession>A0A0L0GD50</accession>
<name>A0A0L0GD50_9EUKA</name>
<protein>
    <submittedName>
        <fullName evidence="1">Uncharacterized protein</fullName>
    </submittedName>
</protein>
<gene>
    <name evidence="1" type="ORF">SARC_01027</name>
</gene>